<dbReference type="EMBL" id="JBHTMO010000033">
    <property type="protein sequence ID" value="MFD1393852.1"/>
    <property type="molecule type" value="Genomic_DNA"/>
</dbReference>
<dbReference type="Pfam" id="PF13614">
    <property type="entry name" value="AAA_31"/>
    <property type="match status" value="1"/>
</dbReference>
<protein>
    <submittedName>
        <fullName evidence="2">AAA family ATPase</fullName>
    </submittedName>
</protein>
<dbReference type="InterPro" id="IPR025669">
    <property type="entry name" value="AAA_dom"/>
</dbReference>
<keyword evidence="3" id="KW-1185">Reference proteome</keyword>
<dbReference type="Gene3D" id="3.40.50.300">
    <property type="entry name" value="P-loop containing nucleotide triphosphate hydrolases"/>
    <property type="match status" value="1"/>
</dbReference>
<gene>
    <name evidence="2" type="ORF">ACFQ3L_09775</name>
</gene>
<evidence type="ECO:0000313" key="2">
    <source>
        <dbReference type="EMBL" id="MFD1393852.1"/>
    </source>
</evidence>
<dbReference type="InterPro" id="IPR027417">
    <property type="entry name" value="P-loop_NTPase"/>
</dbReference>
<evidence type="ECO:0000313" key="3">
    <source>
        <dbReference type="Proteomes" id="UP001597249"/>
    </source>
</evidence>
<accession>A0ABW4BCB8</accession>
<dbReference type="PANTHER" id="PTHR32309">
    <property type="entry name" value="TYROSINE-PROTEIN KINASE"/>
    <property type="match status" value="1"/>
</dbReference>
<dbReference type="PANTHER" id="PTHR32309:SF31">
    <property type="entry name" value="CAPSULAR EXOPOLYSACCHARIDE FAMILY"/>
    <property type="match status" value="1"/>
</dbReference>
<feature type="domain" description="AAA" evidence="1">
    <location>
        <begin position="46"/>
        <end position="198"/>
    </location>
</feature>
<dbReference type="Proteomes" id="UP001597249">
    <property type="component" value="Unassembled WGS sequence"/>
</dbReference>
<dbReference type="SUPFAM" id="SSF52540">
    <property type="entry name" value="P-loop containing nucleoside triphosphate hydrolases"/>
    <property type="match status" value="1"/>
</dbReference>
<dbReference type="InterPro" id="IPR050445">
    <property type="entry name" value="Bact_polysacc_biosynth/exp"/>
</dbReference>
<proteinExistence type="predicted"/>
<evidence type="ECO:0000259" key="1">
    <source>
        <dbReference type="Pfam" id="PF13614"/>
    </source>
</evidence>
<sequence length="213" mass="22808">MSKQFTLPKRYTVQSLSESKSISTLTAKILKLQAELDLKSFTIVSASQGDGKTAVVSSLAMNYASTGRKVLIINANPFEVANFFDVPSQKSLTDLLSGSIPTRSSIEEATSKVPETLIDVINGPQDPSALVNVDAKERMHELLTVVESTYDLILFDGPAFDEGASALALTGLVGNVLVVLRRDFSKVQAVDAMMTDLKGIDVNALGSVVLNNK</sequence>
<reference evidence="3" key="1">
    <citation type="journal article" date="2019" name="Int. J. Syst. Evol. Microbiol.">
        <title>The Global Catalogue of Microorganisms (GCM) 10K type strain sequencing project: providing services to taxonomists for standard genome sequencing and annotation.</title>
        <authorList>
            <consortium name="The Broad Institute Genomics Platform"/>
            <consortium name="The Broad Institute Genome Sequencing Center for Infectious Disease"/>
            <person name="Wu L."/>
            <person name="Ma J."/>
        </authorList>
    </citation>
    <scope>NUCLEOTIDE SEQUENCE [LARGE SCALE GENOMIC DNA]</scope>
    <source>
        <strain evidence="3">CCM 8911</strain>
    </source>
</reference>
<dbReference type="RefSeq" id="WP_164510750.1">
    <property type="nucleotide sequence ID" value="NZ_JBHTMO010000033.1"/>
</dbReference>
<name>A0ABW4BCB8_9LACO</name>
<comment type="caution">
    <text evidence="2">The sequence shown here is derived from an EMBL/GenBank/DDBJ whole genome shotgun (WGS) entry which is preliminary data.</text>
</comment>
<organism evidence="2 3">
    <name type="scientific">Lacticaseibacillus jixianensis</name>
    <dbReference type="NCBI Taxonomy" id="2486012"/>
    <lineage>
        <taxon>Bacteria</taxon>
        <taxon>Bacillati</taxon>
        <taxon>Bacillota</taxon>
        <taxon>Bacilli</taxon>
        <taxon>Lactobacillales</taxon>
        <taxon>Lactobacillaceae</taxon>
        <taxon>Lacticaseibacillus</taxon>
    </lineage>
</organism>